<dbReference type="CDD" id="cd05254">
    <property type="entry name" value="dTDP_HR_like_SDR_e"/>
    <property type="match status" value="1"/>
</dbReference>
<comment type="caution">
    <text evidence="2">The sequence shown here is derived from an EMBL/GenBank/DDBJ whole genome shotgun (WGS) entry which is preliminary data.</text>
</comment>
<sequence>MSSEETYPEIMSSIALVTGATGLLGRQVLNTFKHSGCLAVGQGYSRANPPTILKADLGKPEEIRALLDDAKESFCFLLAVLFRANHVPSRPQIVIHCAADRSPDSCEKNPELARRINVDATRVLAEETSARGAFLLYISTDYVFPGTEGDAPYEADAETKPPNLYGQLKRDGEIAVLEATKETGLGVVLRVPVLYGAAKDNSESAVNTLIDTIEKAQDENAGIKMDDWAQRYPTNTEDVARICRDIVIKYLKAVKEKRTTKHLPKILQFSSEDRMTKYEICEKLAEVLGLSLVGMVRNKEGNDPNASVQRPYDTHLSTKGLQDMGIDVRTVNFVTWW</sequence>
<dbReference type="GeneID" id="36543201"/>
<dbReference type="Gene3D" id="3.40.50.720">
    <property type="entry name" value="NAD(P)-binding Rossmann-like Domain"/>
    <property type="match status" value="1"/>
</dbReference>
<evidence type="ECO:0000259" key="1">
    <source>
        <dbReference type="Pfam" id="PF04321"/>
    </source>
</evidence>
<dbReference type="InterPro" id="IPR029903">
    <property type="entry name" value="RmlD-like-bd"/>
</dbReference>
<dbReference type="PANTHER" id="PTHR10491:SF4">
    <property type="entry name" value="METHIONINE ADENOSYLTRANSFERASE 2 SUBUNIT BETA"/>
    <property type="match status" value="1"/>
</dbReference>
<dbReference type="Proteomes" id="UP000234254">
    <property type="component" value="Unassembled WGS sequence"/>
</dbReference>
<accession>A0A2I1DFP0</accession>
<dbReference type="Pfam" id="PF04321">
    <property type="entry name" value="RmlD_sub_bind"/>
    <property type="match status" value="1"/>
</dbReference>
<dbReference type="PANTHER" id="PTHR10491">
    <property type="entry name" value="DTDP-4-DEHYDRORHAMNOSE REDUCTASE"/>
    <property type="match status" value="1"/>
</dbReference>
<dbReference type="InterPro" id="IPR005913">
    <property type="entry name" value="dTDP_dehydrorham_reduct"/>
</dbReference>
<organism evidence="2 3">
    <name type="scientific">Aspergillus campestris (strain IBT 28561)</name>
    <dbReference type="NCBI Taxonomy" id="1392248"/>
    <lineage>
        <taxon>Eukaryota</taxon>
        <taxon>Fungi</taxon>
        <taxon>Dikarya</taxon>
        <taxon>Ascomycota</taxon>
        <taxon>Pezizomycotina</taxon>
        <taxon>Eurotiomycetes</taxon>
        <taxon>Eurotiomycetidae</taxon>
        <taxon>Eurotiales</taxon>
        <taxon>Aspergillaceae</taxon>
        <taxon>Aspergillus</taxon>
        <taxon>Aspergillus subgen. Circumdati</taxon>
    </lineage>
</organism>
<dbReference type="FunFam" id="3.40.50.720:FF:000357">
    <property type="entry name" value="Methionine adenosyltransferase 2 subunit beta"/>
    <property type="match status" value="1"/>
</dbReference>
<gene>
    <name evidence="2" type="ORF">P168DRAFT_278258</name>
</gene>
<reference evidence="2" key="1">
    <citation type="submission" date="2016-12" db="EMBL/GenBank/DDBJ databases">
        <title>The genomes of Aspergillus section Nigri reveals drivers in fungal speciation.</title>
        <authorList>
            <consortium name="DOE Joint Genome Institute"/>
            <person name="Vesth T.C."/>
            <person name="Nybo J."/>
            <person name="Theobald S."/>
            <person name="Brandl J."/>
            <person name="Frisvad J.C."/>
            <person name="Nielsen K.F."/>
            <person name="Lyhne E.K."/>
            <person name="Kogle M.E."/>
            <person name="Kuo A."/>
            <person name="Riley R."/>
            <person name="Clum A."/>
            <person name="Nolan M."/>
            <person name="Lipzen A."/>
            <person name="Salamov A."/>
            <person name="Henrissat B."/>
            <person name="Wiebenga A."/>
            <person name="De vries R.P."/>
            <person name="Grigoriev I.V."/>
            <person name="Mortensen U.H."/>
            <person name="Andersen M.R."/>
            <person name="Baker S.E."/>
        </authorList>
    </citation>
    <scope>NUCLEOTIDE SEQUENCE</scope>
    <source>
        <strain evidence="2">IBT 28561</strain>
    </source>
</reference>
<dbReference type="UniPathway" id="UPA00315">
    <property type="reaction ID" value="UER00080"/>
</dbReference>
<dbReference type="InterPro" id="IPR036291">
    <property type="entry name" value="NAD(P)-bd_dom_sf"/>
</dbReference>
<proteinExistence type="predicted"/>
<name>A0A2I1DFP0_ASPC2</name>
<protein>
    <submittedName>
        <fullName evidence="2">NAD dependent epimerase/dehydratase family protein</fullName>
    </submittedName>
</protein>
<dbReference type="VEuPathDB" id="FungiDB:P168DRAFT_278258"/>
<dbReference type="GO" id="GO:0048270">
    <property type="term" value="F:methionine adenosyltransferase regulator activity"/>
    <property type="evidence" value="ECO:0007669"/>
    <property type="project" value="TreeGrafter"/>
</dbReference>
<keyword evidence="3" id="KW-1185">Reference proteome</keyword>
<evidence type="ECO:0000313" key="3">
    <source>
        <dbReference type="Proteomes" id="UP000234254"/>
    </source>
</evidence>
<dbReference type="EMBL" id="MSFM01000001">
    <property type="protein sequence ID" value="PKY08697.1"/>
    <property type="molecule type" value="Genomic_DNA"/>
</dbReference>
<dbReference type="GO" id="GO:0006556">
    <property type="term" value="P:S-adenosylmethionine biosynthetic process"/>
    <property type="evidence" value="ECO:0007669"/>
    <property type="project" value="UniProtKB-UniPathway"/>
</dbReference>
<dbReference type="RefSeq" id="XP_024697291.1">
    <property type="nucleotide sequence ID" value="XM_024835677.1"/>
</dbReference>
<dbReference type="GO" id="GO:0048269">
    <property type="term" value="C:methionine adenosyltransferase complex"/>
    <property type="evidence" value="ECO:0007669"/>
    <property type="project" value="TreeGrafter"/>
</dbReference>
<dbReference type="OrthoDB" id="6235964at2759"/>
<dbReference type="SUPFAM" id="SSF51735">
    <property type="entry name" value="NAD(P)-binding Rossmann-fold domains"/>
    <property type="match status" value="1"/>
</dbReference>
<feature type="domain" description="RmlD-like substrate binding" evidence="1">
    <location>
        <begin position="16"/>
        <end position="325"/>
    </location>
</feature>
<evidence type="ECO:0000313" key="2">
    <source>
        <dbReference type="EMBL" id="PKY08697.1"/>
    </source>
</evidence>
<dbReference type="AlphaFoldDB" id="A0A2I1DFP0"/>